<dbReference type="EMBL" id="GGMS01007283">
    <property type="protein sequence ID" value="MBY76486.1"/>
    <property type="molecule type" value="Transcribed_RNA"/>
</dbReference>
<evidence type="ECO:0000313" key="1">
    <source>
        <dbReference type="EMBL" id="MBY76486.1"/>
    </source>
</evidence>
<sequence>MHKKLSLINIIRIAFEYDIVKNPSLHNIDTGYSNYDDIEFSRRKKCFLSKTKDPCCSTLAGRKNGFFVFVSIASVRWDTIERLPLQCATVIRKIKKKTHSTTRHQHNIAFAALGFRDPAGDERKPILDRSHPRRRPGTIATYATGRAARGFRPSSVPAGDRVTDNACGTFDSAALMLVAVAKRRGGVEEICPAQPCLRPICAGGRRR</sequence>
<organism evidence="1">
    <name type="scientific">Sipha flava</name>
    <name type="common">yellow sugarcane aphid</name>
    <dbReference type="NCBI Taxonomy" id="143950"/>
    <lineage>
        <taxon>Eukaryota</taxon>
        <taxon>Metazoa</taxon>
        <taxon>Ecdysozoa</taxon>
        <taxon>Arthropoda</taxon>
        <taxon>Hexapoda</taxon>
        <taxon>Insecta</taxon>
        <taxon>Pterygota</taxon>
        <taxon>Neoptera</taxon>
        <taxon>Paraneoptera</taxon>
        <taxon>Hemiptera</taxon>
        <taxon>Sternorrhyncha</taxon>
        <taxon>Aphidomorpha</taxon>
        <taxon>Aphidoidea</taxon>
        <taxon>Aphididae</taxon>
        <taxon>Sipha</taxon>
    </lineage>
</organism>
<protein>
    <submittedName>
        <fullName evidence="1">Uncharacterized protein</fullName>
    </submittedName>
</protein>
<proteinExistence type="predicted"/>
<name>A0A2S2QFH7_9HEMI</name>
<reference evidence="1" key="1">
    <citation type="submission" date="2018-04" db="EMBL/GenBank/DDBJ databases">
        <title>Transcriptome assembly of Sipha flava.</title>
        <authorList>
            <person name="Scully E.D."/>
            <person name="Geib S.M."/>
            <person name="Palmer N.A."/>
            <person name="Koch K."/>
            <person name="Bradshaw J."/>
            <person name="Heng-Moss T."/>
            <person name="Sarath G."/>
        </authorList>
    </citation>
    <scope>NUCLEOTIDE SEQUENCE</scope>
</reference>
<dbReference type="AlphaFoldDB" id="A0A2S2QFH7"/>
<gene>
    <name evidence="1" type="ORF">g.394</name>
</gene>
<accession>A0A2S2QFH7</accession>